<comment type="caution">
    <text evidence="1">The sequence shown here is derived from an EMBL/GenBank/DDBJ whole genome shotgun (WGS) entry which is preliminary data.</text>
</comment>
<evidence type="ECO:0008006" key="3">
    <source>
        <dbReference type="Google" id="ProtNLM"/>
    </source>
</evidence>
<name>A0A4R6XXN9_9GAMM</name>
<protein>
    <recommendedName>
        <fullName evidence="3">DUF4139 domain-containing protein</fullName>
    </recommendedName>
</protein>
<dbReference type="AlphaFoldDB" id="A0A4R6XXN9"/>
<evidence type="ECO:0000313" key="1">
    <source>
        <dbReference type="EMBL" id="TDR22453.1"/>
    </source>
</evidence>
<evidence type="ECO:0000313" key="2">
    <source>
        <dbReference type="Proteomes" id="UP000295724"/>
    </source>
</evidence>
<dbReference type="Proteomes" id="UP000295724">
    <property type="component" value="Unassembled WGS sequence"/>
</dbReference>
<accession>A0A4R6XXN9</accession>
<dbReference type="PANTHER" id="PTHR38075">
    <property type="entry name" value="DUF4139 DOMAIN-CONTAINING PROTEIN"/>
    <property type="match status" value="1"/>
</dbReference>
<organism evidence="1 2">
    <name type="scientific">Marinicella litoralis</name>
    <dbReference type="NCBI Taxonomy" id="644220"/>
    <lineage>
        <taxon>Bacteria</taxon>
        <taxon>Pseudomonadati</taxon>
        <taxon>Pseudomonadota</taxon>
        <taxon>Gammaproteobacteria</taxon>
        <taxon>Lysobacterales</taxon>
        <taxon>Marinicellaceae</taxon>
        <taxon>Marinicella</taxon>
    </lineage>
</organism>
<proteinExistence type="predicted"/>
<reference evidence="1 2" key="1">
    <citation type="submission" date="2019-03" db="EMBL/GenBank/DDBJ databases">
        <title>Genomic Encyclopedia of Type Strains, Phase IV (KMG-IV): sequencing the most valuable type-strain genomes for metagenomic binning, comparative biology and taxonomic classification.</title>
        <authorList>
            <person name="Goeker M."/>
        </authorList>
    </citation>
    <scope>NUCLEOTIDE SEQUENCE [LARGE SCALE GENOMIC DNA]</scope>
    <source>
        <strain evidence="1 2">DSM 25488</strain>
    </source>
</reference>
<gene>
    <name evidence="1" type="ORF">C8D91_0943</name>
</gene>
<sequence>MAIQMSQADNSITIYSGNHQGHLNQDQLQNIHNIAGFAVVKQIKEASFKQGVFSLAFDDVAAHIDPTTVSFDLPENPNAVSVLDQNFQFDLVSSDKLLQKYLDQEITVNHDLGEQSINTVGTLLSTSGGLTLKTADNQITTINTWNQIQFPELPGGLLTKPTLVWLLDSTTKGTETIELTYQTKGMTWWSDYIINLQESDSDCTINMTSWVTLVNKSGASFPASQLKLIAGDINRAKPNVSNHMVRESFTKTADNQFTEQSLFEYHLYKLPRLIDLPNNSTKQIQMLQNTHDIQCEKILQFNGSQQQTVNYHRPITDQNHLARNEAKIEAFLSFKNSTKNKLGLPLPAGRVRVNSIDSTDGSLEFIGEDSIDHTAKNKVITLKLGNSFDVTGKRKQKHYELLKNSITEQFEITIDNQKPTAQWVEISEPLYRWSNWTITHHNTEYEKINSSRIKFKIKVPAESSKAVTYTVQYQWPEHQK</sequence>
<dbReference type="EMBL" id="SNZB01000002">
    <property type="protein sequence ID" value="TDR22453.1"/>
    <property type="molecule type" value="Genomic_DNA"/>
</dbReference>
<keyword evidence="2" id="KW-1185">Reference proteome</keyword>
<dbReference type="PANTHER" id="PTHR38075:SF1">
    <property type="entry name" value="DUF4139 DOMAIN-CONTAINING PROTEIN"/>
    <property type="match status" value="1"/>
</dbReference>